<keyword evidence="6" id="KW-0249">Electron transport</keyword>
<accession>A0A6V8LQV7</accession>
<dbReference type="InterPro" id="IPR050353">
    <property type="entry name" value="PyrK_electron_transfer"/>
</dbReference>
<dbReference type="InterPro" id="IPR039261">
    <property type="entry name" value="FNR_nucleotide-bd"/>
</dbReference>
<keyword evidence="3 10" id="KW-0001">2Fe-2S</keyword>
<comment type="cofactor">
    <cofactor evidence="9">
        <name>[2Fe-2S] cluster</name>
        <dbReference type="ChEBI" id="CHEBI:190135"/>
    </cofactor>
</comment>
<dbReference type="PIRSF" id="PIRSF006816">
    <property type="entry name" value="Cyc3_hyd_g"/>
    <property type="match status" value="1"/>
</dbReference>
<gene>
    <name evidence="12" type="primary">asrB_2</name>
    <name evidence="12" type="ORF">NNJEOMEG_02730</name>
</gene>
<evidence type="ECO:0000256" key="10">
    <source>
        <dbReference type="PIRSR" id="PIRSR006816-2"/>
    </source>
</evidence>
<protein>
    <submittedName>
        <fullName evidence="12">Anaerobic sulfite reductase subunit B</fullName>
    </submittedName>
</protein>
<evidence type="ECO:0000256" key="9">
    <source>
        <dbReference type="ARBA" id="ARBA00034078"/>
    </source>
</evidence>
<comment type="cofactor">
    <cofactor evidence="10">
        <name>[2Fe-2S] cluster</name>
        <dbReference type="ChEBI" id="CHEBI:190135"/>
    </cofactor>
    <text evidence="10">Binds 1 [2Fe-2S] cluster per subunit.</text>
</comment>
<sequence length="277" mass="30668">MTASNPYLPEIATVVETVQETPTIKTFRVRLNNPGRMAAFRYEPGQVGQLSVFGVGESTFVINSPPTRMDYLQFSVMMAGEVTAKLHTLKAGDQVGVRAPLGNAFPYESMKGKDIVFVGGGIGMAPLRTLLLFMLDNREDYGKITLLYGARSPEDMAFRYELPEWTTRKDMETVLTIDREAPGWEHKVGLIPNVLLEMAPKSKNAVAVTCGPPIMIKFTLQALKKLGFEDDQIVTTLEKRMKCGVGICGRCNIGTKYVCMDGPVFTYAQLKELPNEL</sequence>
<feature type="binding site" evidence="10">
    <location>
        <position position="251"/>
    </location>
    <ligand>
        <name>[2Fe-2S] cluster</name>
        <dbReference type="ChEBI" id="CHEBI:190135"/>
    </ligand>
</feature>
<comment type="caution">
    <text evidence="12">The sequence shown here is derived from an EMBL/GenBank/DDBJ whole genome shotgun (WGS) entry which is preliminary data.</text>
</comment>
<reference evidence="12 13" key="2">
    <citation type="submission" date="2020-05" db="EMBL/GenBank/DDBJ databases">
        <title>Draft genome sequence of Desulfovibrio sp. strainFSS-1.</title>
        <authorList>
            <person name="Shimoshige H."/>
            <person name="Kobayashi H."/>
            <person name="Maekawa T."/>
        </authorList>
    </citation>
    <scope>NUCLEOTIDE SEQUENCE [LARGE SCALE GENOMIC DNA]</scope>
    <source>
        <strain evidence="12 13">SIID29052-01</strain>
    </source>
</reference>
<dbReference type="Gene3D" id="2.40.30.10">
    <property type="entry name" value="Translation factors"/>
    <property type="match status" value="1"/>
</dbReference>
<dbReference type="GO" id="GO:0046872">
    <property type="term" value="F:metal ion binding"/>
    <property type="evidence" value="ECO:0007669"/>
    <property type="project" value="UniProtKB-KW"/>
</dbReference>
<evidence type="ECO:0000256" key="5">
    <source>
        <dbReference type="ARBA" id="ARBA00022827"/>
    </source>
</evidence>
<dbReference type="RefSeq" id="WP_173085392.1">
    <property type="nucleotide sequence ID" value="NZ_BLTE01000012.1"/>
</dbReference>
<reference evidence="12 13" key="1">
    <citation type="submission" date="2020-04" db="EMBL/GenBank/DDBJ databases">
        <authorList>
            <consortium name="Desulfovibrio sp. FSS-1 genome sequencing consortium"/>
            <person name="Shimoshige H."/>
            <person name="Kobayashi H."/>
            <person name="Maekawa T."/>
        </authorList>
    </citation>
    <scope>NUCLEOTIDE SEQUENCE [LARGE SCALE GENOMIC DNA]</scope>
    <source>
        <strain evidence="12 13">SIID29052-01</strain>
    </source>
</reference>
<dbReference type="Pfam" id="PF00175">
    <property type="entry name" value="NAD_binding_1"/>
    <property type="match status" value="1"/>
</dbReference>
<dbReference type="Gene3D" id="3.40.50.80">
    <property type="entry name" value="Nucleotide-binding domain of ferredoxin-NADP reductase (FNR) module"/>
    <property type="match status" value="1"/>
</dbReference>
<evidence type="ECO:0000313" key="12">
    <source>
        <dbReference type="EMBL" id="GFK94882.1"/>
    </source>
</evidence>
<evidence type="ECO:0000256" key="4">
    <source>
        <dbReference type="ARBA" id="ARBA00022723"/>
    </source>
</evidence>
<evidence type="ECO:0000259" key="11">
    <source>
        <dbReference type="PROSITE" id="PS51384"/>
    </source>
</evidence>
<evidence type="ECO:0000256" key="3">
    <source>
        <dbReference type="ARBA" id="ARBA00022714"/>
    </source>
</evidence>
<feature type="binding site" evidence="10">
    <location>
        <position position="248"/>
    </location>
    <ligand>
        <name>[2Fe-2S] cluster</name>
        <dbReference type="ChEBI" id="CHEBI:190135"/>
    </ligand>
</feature>
<dbReference type="PROSITE" id="PS51384">
    <property type="entry name" value="FAD_FR"/>
    <property type="match status" value="1"/>
</dbReference>
<dbReference type="Gene3D" id="2.10.240.10">
    <property type="entry name" value="Dihydroorotate dehydrogenase, electron transfer subunit"/>
    <property type="match status" value="1"/>
</dbReference>
<dbReference type="SUPFAM" id="SSF52343">
    <property type="entry name" value="Ferredoxin reductase-like, C-terminal NADP-linked domain"/>
    <property type="match status" value="1"/>
</dbReference>
<keyword evidence="13" id="KW-1185">Reference proteome</keyword>
<dbReference type="SUPFAM" id="SSF63380">
    <property type="entry name" value="Riboflavin synthase domain-like"/>
    <property type="match status" value="1"/>
</dbReference>
<evidence type="ECO:0000256" key="7">
    <source>
        <dbReference type="ARBA" id="ARBA00023004"/>
    </source>
</evidence>
<dbReference type="InterPro" id="IPR012165">
    <property type="entry name" value="Cyt_c3_hydrogenase_gsu"/>
</dbReference>
<dbReference type="Pfam" id="PF10418">
    <property type="entry name" value="DHODB_Fe-S_bind"/>
    <property type="match status" value="1"/>
</dbReference>
<dbReference type="InterPro" id="IPR037117">
    <property type="entry name" value="Dihydroorotate_DH_ele_sf"/>
</dbReference>
<dbReference type="Proteomes" id="UP000494245">
    <property type="component" value="Unassembled WGS sequence"/>
</dbReference>
<dbReference type="PANTHER" id="PTHR43513">
    <property type="entry name" value="DIHYDROOROTATE DEHYDROGENASE B (NAD(+)), ELECTRON TRANSFER SUBUNIT"/>
    <property type="match status" value="1"/>
</dbReference>
<dbReference type="GO" id="GO:0016491">
    <property type="term" value="F:oxidoreductase activity"/>
    <property type="evidence" value="ECO:0007669"/>
    <property type="project" value="InterPro"/>
</dbReference>
<dbReference type="PRINTS" id="PR00406">
    <property type="entry name" value="CYTB5RDTASE"/>
</dbReference>
<evidence type="ECO:0000313" key="13">
    <source>
        <dbReference type="Proteomes" id="UP000494245"/>
    </source>
</evidence>
<name>A0A6V8LQV7_9BACT</name>
<evidence type="ECO:0000256" key="6">
    <source>
        <dbReference type="ARBA" id="ARBA00022982"/>
    </source>
</evidence>
<keyword evidence="7 10" id="KW-0408">Iron</keyword>
<keyword evidence="2" id="KW-0285">Flavoprotein</keyword>
<dbReference type="InterPro" id="IPR001433">
    <property type="entry name" value="OxRdtase_FAD/NAD-bd"/>
</dbReference>
<evidence type="ECO:0000256" key="1">
    <source>
        <dbReference type="ARBA" id="ARBA00022448"/>
    </source>
</evidence>
<proteinExistence type="predicted"/>
<organism evidence="12 13">
    <name type="scientific">Fundidesulfovibrio magnetotacticus</name>
    <dbReference type="NCBI Taxonomy" id="2730080"/>
    <lineage>
        <taxon>Bacteria</taxon>
        <taxon>Pseudomonadati</taxon>
        <taxon>Thermodesulfobacteriota</taxon>
        <taxon>Desulfovibrionia</taxon>
        <taxon>Desulfovibrionales</taxon>
        <taxon>Desulfovibrionaceae</taxon>
        <taxon>Fundidesulfovibrio</taxon>
    </lineage>
</organism>
<keyword evidence="4 10" id="KW-0479">Metal-binding</keyword>
<evidence type="ECO:0000256" key="2">
    <source>
        <dbReference type="ARBA" id="ARBA00022630"/>
    </source>
</evidence>
<evidence type="ECO:0000256" key="8">
    <source>
        <dbReference type="ARBA" id="ARBA00023014"/>
    </source>
</evidence>
<dbReference type="GO" id="GO:0051537">
    <property type="term" value="F:2 iron, 2 sulfur cluster binding"/>
    <property type="evidence" value="ECO:0007669"/>
    <property type="project" value="UniProtKB-KW"/>
</dbReference>
<feature type="domain" description="FAD-binding FR-type" evidence="11">
    <location>
        <begin position="7"/>
        <end position="107"/>
    </location>
</feature>
<dbReference type="InterPro" id="IPR017938">
    <property type="entry name" value="Riboflavin_synthase-like_b-brl"/>
</dbReference>
<keyword evidence="5" id="KW-0274">FAD</keyword>
<dbReference type="AlphaFoldDB" id="A0A6V8LQV7"/>
<keyword evidence="1" id="KW-0813">Transport</keyword>
<dbReference type="EMBL" id="BLTE01000012">
    <property type="protein sequence ID" value="GFK94882.1"/>
    <property type="molecule type" value="Genomic_DNA"/>
</dbReference>
<dbReference type="PANTHER" id="PTHR43513:SF1">
    <property type="entry name" value="ANAEROBIC SULFITE REDUCTASE SUBUNIT B"/>
    <property type="match status" value="1"/>
</dbReference>
<dbReference type="GO" id="GO:0006221">
    <property type="term" value="P:pyrimidine nucleotide biosynthetic process"/>
    <property type="evidence" value="ECO:0007669"/>
    <property type="project" value="InterPro"/>
</dbReference>
<feature type="binding site" evidence="10">
    <location>
        <position position="259"/>
    </location>
    <ligand>
        <name>[2Fe-2S] cluster</name>
        <dbReference type="ChEBI" id="CHEBI:190135"/>
    </ligand>
</feature>
<dbReference type="InterPro" id="IPR019480">
    <property type="entry name" value="Dihydroorotate_DH_Fe-S-bd"/>
</dbReference>
<dbReference type="InterPro" id="IPR017927">
    <property type="entry name" value="FAD-bd_FR_type"/>
</dbReference>
<keyword evidence="8 10" id="KW-0411">Iron-sulfur</keyword>
<dbReference type="GO" id="GO:0050660">
    <property type="term" value="F:flavin adenine dinucleotide binding"/>
    <property type="evidence" value="ECO:0007669"/>
    <property type="project" value="InterPro"/>
</dbReference>
<dbReference type="CDD" id="cd06221">
    <property type="entry name" value="sulfite_reductase_like"/>
    <property type="match status" value="1"/>
</dbReference>
<feature type="binding site" evidence="10">
    <location>
        <position position="243"/>
    </location>
    <ligand>
        <name>[2Fe-2S] cluster</name>
        <dbReference type="ChEBI" id="CHEBI:190135"/>
    </ligand>
</feature>